<evidence type="ECO:0000313" key="1">
    <source>
        <dbReference type="EMBL" id="CAG7818583.1"/>
    </source>
</evidence>
<dbReference type="AlphaFoldDB" id="A0A8J2LA41"/>
<evidence type="ECO:0000313" key="2">
    <source>
        <dbReference type="Proteomes" id="UP000708208"/>
    </source>
</evidence>
<name>A0A8J2LA41_9HEXA</name>
<sequence>MPLKGMEKVEDERILFWLFLLLSKLPSSDEQCSERVEARPLESPYSTSPEAMVQLLLRIGALSATESI</sequence>
<keyword evidence="2" id="KW-1185">Reference proteome</keyword>
<gene>
    <name evidence="1" type="ORF">AFUS01_LOCUS29079</name>
</gene>
<dbReference type="EMBL" id="CAJVCH010424613">
    <property type="protein sequence ID" value="CAG7818583.1"/>
    <property type="molecule type" value="Genomic_DNA"/>
</dbReference>
<proteinExistence type="predicted"/>
<protein>
    <submittedName>
        <fullName evidence="1">Uncharacterized protein</fullName>
    </submittedName>
</protein>
<reference evidence="1" key="1">
    <citation type="submission" date="2021-06" db="EMBL/GenBank/DDBJ databases">
        <authorList>
            <person name="Hodson N. C."/>
            <person name="Mongue J. A."/>
            <person name="Jaron S. K."/>
        </authorList>
    </citation>
    <scope>NUCLEOTIDE SEQUENCE</scope>
</reference>
<comment type="caution">
    <text evidence="1">The sequence shown here is derived from an EMBL/GenBank/DDBJ whole genome shotgun (WGS) entry which is preliminary data.</text>
</comment>
<organism evidence="1 2">
    <name type="scientific">Allacma fusca</name>
    <dbReference type="NCBI Taxonomy" id="39272"/>
    <lineage>
        <taxon>Eukaryota</taxon>
        <taxon>Metazoa</taxon>
        <taxon>Ecdysozoa</taxon>
        <taxon>Arthropoda</taxon>
        <taxon>Hexapoda</taxon>
        <taxon>Collembola</taxon>
        <taxon>Symphypleona</taxon>
        <taxon>Sminthuridae</taxon>
        <taxon>Allacma</taxon>
    </lineage>
</organism>
<accession>A0A8J2LA41</accession>
<dbReference type="Proteomes" id="UP000708208">
    <property type="component" value="Unassembled WGS sequence"/>
</dbReference>